<proteinExistence type="predicted"/>
<dbReference type="Proteomes" id="UP000236333">
    <property type="component" value="Unassembled WGS sequence"/>
</dbReference>
<comment type="caution">
    <text evidence="3">The sequence shown here is derived from an EMBL/GenBank/DDBJ whole genome shotgun (WGS) entry which is preliminary data.</text>
</comment>
<dbReference type="InterPro" id="IPR019721">
    <property type="entry name" value="NADH-UbQ_OxRdtase_su21_N"/>
</dbReference>
<gene>
    <name evidence="3" type="ORF">TSOC_000089</name>
</gene>
<evidence type="ECO:0000256" key="1">
    <source>
        <dbReference type="SAM" id="Phobius"/>
    </source>
</evidence>
<keyword evidence="1" id="KW-0812">Transmembrane</keyword>
<keyword evidence="4" id="KW-1185">Reference proteome</keyword>
<accession>A0A2J8AKB9</accession>
<evidence type="ECO:0000313" key="4">
    <source>
        <dbReference type="Proteomes" id="UP000236333"/>
    </source>
</evidence>
<evidence type="ECO:0000259" key="2">
    <source>
        <dbReference type="Pfam" id="PF10785"/>
    </source>
</evidence>
<feature type="transmembrane region" description="Helical" evidence="1">
    <location>
        <begin position="47"/>
        <end position="64"/>
    </location>
</feature>
<reference evidence="3 4" key="1">
    <citation type="journal article" date="2017" name="Mol. Biol. Evol.">
        <title>The 4-celled Tetrabaena socialis nuclear genome reveals the essential components for genetic control of cell number at the origin of multicellularity in the volvocine lineage.</title>
        <authorList>
            <person name="Featherston J."/>
            <person name="Arakaki Y."/>
            <person name="Hanschen E.R."/>
            <person name="Ferris P.J."/>
            <person name="Michod R.E."/>
            <person name="Olson B.J.S.C."/>
            <person name="Nozaki H."/>
            <person name="Durand P.M."/>
        </authorList>
    </citation>
    <scope>NUCLEOTIDE SEQUENCE [LARGE SCALE GENOMIC DNA]</scope>
    <source>
        <strain evidence="3 4">NIES-571</strain>
    </source>
</reference>
<dbReference type="OrthoDB" id="196140at2759"/>
<dbReference type="AlphaFoldDB" id="A0A2J8AKB9"/>
<keyword evidence="1" id="KW-1133">Transmembrane helix</keyword>
<sequence>MTWPEPPNYYDVPKHGFKVTLETPAYPIINPDPNVTAALTNMRTENWSVVAGLAAAGYVAGYYFGSKVYWAKPTAIFTSIFLGKSGLLWGMSDSAHRLMGFKENTKELVANLPHIMPREPY</sequence>
<protein>
    <recommendedName>
        <fullName evidence="2">NADH-ubiquinone oxidoreductase 21kDa subunit N-terminal domain-containing protein</fullName>
    </recommendedName>
</protein>
<dbReference type="PANTHER" id="PTHR34062:SF1">
    <property type="entry name" value="NADH-UBIQUINONE OXIDOREDUCTASE 21KDA SUBUNIT N-TERMINAL DOMAIN-CONTAINING PROTEIN"/>
    <property type="match status" value="1"/>
</dbReference>
<dbReference type="EMBL" id="PGGS01000001">
    <property type="protein sequence ID" value="PNH12960.1"/>
    <property type="molecule type" value="Genomic_DNA"/>
</dbReference>
<feature type="domain" description="NADH-ubiquinone oxidoreductase 21kDa subunit N-terminal" evidence="2">
    <location>
        <begin position="24"/>
        <end position="103"/>
    </location>
</feature>
<dbReference type="InterPro" id="IPR053229">
    <property type="entry name" value="NADH-Q_oxidrdct_subunit"/>
</dbReference>
<organism evidence="3 4">
    <name type="scientific">Tetrabaena socialis</name>
    <dbReference type="NCBI Taxonomy" id="47790"/>
    <lineage>
        <taxon>Eukaryota</taxon>
        <taxon>Viridiplantae</taxon>
        <taxon>Chlorophyta</taxon>
        <taxon>core chlorophytes</taxon>
        <taxon>Chlorophyceae</taxon>
        <taxon>CS clade</taxon>
        <taxon>Chlamydomonadales</taxon>
        <taxon>Tetrabaenaceae</taxon>
        <taxon>Tetrabaena</taxon>
    </lineage>
</organism>
<name>A0A2J8AKB9_9CHLO</name>
<keyword evidence="1" id="KW-0472">Membrane</keyword>
<evidence type="ECO:0000313" key="3">
    <source>
        <dbReference type="EMBL" id="PNH12960.1"/>
    </source>
</evidence>
<dbReference type="Pfam" id="PF10785">
    <property type="entry name" value="NADH-u_ox-rdase"/>
    <property type="match status" value="1"/>
</dbReference>
<dbReference type="PANTHER" id="PTHR34062">
    <property type="entry name" value="OXIDOREDUCTASE 21 KDA SUBUNIT, PUTATIVE (AFU_ORTHOLOGUE AFUA_4G04750)-RELATED"/>
    <property type="match status" value="1"/>
</dbReference>